<proteinExistence type="predicted"/>
<dbReference type="RefSeq" id="WP_273149444.1">
    <property type="nucleotide sequence ID" value="NZ_JADFAB010000008.1"/>
</dbReference>
<dbReference type="PANTHER" id="PTHR35175:SF2">
    <property type="entry name" value="DUF1289 DOMAIN-CONTAINING PROTEIN"/>
    <property type="match status" value="1"/>
</dbReference>
<name>A0A0A0BFA9_9GAMM</name>
<dbReference type="STRING" id="392484.LP43_0812"/>
<sequence>MSEQFIPSPCIRKCGLDEREVCRGCFRTIDEIMTWEKMKTDDRLATVERCRERRAKRAARR</sequence>
<dbReference type="Proteomes" id="UP000029999">
    <property type="component" value="Unassembled WGS sequence"/>
</dbReference>
<evidence type="ECO:0008006" key="3">
    <source>
        <dbReference type="Google" id="ProtNLM"/>
    </source>
</evidence>
<reference evidence="1 2" key="1">
    <citation type="submission" date="2014-09" db="EMBL/GenBank/DDBJ databases">
        <authorList>
            <person name="Grob C."/>
            <person name="Taubert M."/>
            <person name="Howat A.M."/>
            <person name="Burns O.J."/>
            <person name="Dixon J.L."/>
            <person name="Chen Y."/>
            <person name="Murrell J.C."/>
        </authorList>
    </citation>
    <scope>NUCLEOTIDE SEQUENCE [LARGE SCALE GENOMIC DNA]</scope>
    <source>
        <strain evidence="1">L4</strain>
    </source>
</reference>
<dbReference type="InterPro" id="IPR010710">
    <property type="entry name" value="DUF1289"/>
</dbReference>
<evidence type="ECO:0000313" key="1">
    <source>
        <dbReference type="EMBL" id="KGM07203.1"/>
    </source>
</evidence>
<comment type="caution">
    <text evidence="1">The sequence shown here is derived from an EMBL/GenBank/DDBJ whole genome shotgun (WGS) entry which is preliminary data.</text>
</comment>
<organism evidence="1 2">
    <name type="scientific">Methylophaga thiooxydans</name>
    <dbReference type="NCBI Taxonomy" id="392484"/>
    <lineage>
        <taxon>Bacteria</taxon>
        <taxon>Pseudomonadati</taxon>
        <taxon>Pseudomonadota</taxon>
        <taxon>Gammaproteobacteria</taxon>
        <taxon>Thiotrichales</taxon>
        <taxon>Piscirickettsiaceae</taxon>
        <taxon>Methylophaga</taxon>
    </lineage>
</organism>
<dbReference type="EMBL" id="JRQD01000002">
    <property type="protein sequence ID" value="KGM07203.1"/>
    <property type="molecule type" value="Genomic_DNA"/>
</dbReference>
<gene>
    <name evidence="1" type="ORF">LP43_0812</name>
</gene>
<accession>A0A0A0BFA9</accession>
<protein>
    <recommendedName>
        <fullName evidence="3">DUF1289 domain-containing protein</fullName>
    </recommendedName>
</protein>
<dbReference type="Pfam" id="PF06945">
    <property type="entry name" value="DUF1289"/>
    <property type="match status" value="1"/>
</dbReference>
<dbReference type="AlphaFoldDB" id="A0A0A0BFA9"/>
<evidence type="ECO:0000313" key="2">
    <source>
        <dbReference type="Proteomes" id="UP000029999"/>
    </source>
</evidence>
<dbReference type="PANTHER" id="PTHR35175">
    <property type="entry name" value="DUF1289 DOMAIN-CONTAINING PROTEIN"/>
    <property type="match status" value="1"/>
</dbReference>